<accession>A0A4Z0WHJ3</accession>
<dbReference type="InterPro" id="IPR001228">
    <property type="entry name" value="IspD"/>
</dbReference>
<keyword evidence="5" id="KW-1185">Reference proteome</keyword>
<evidence type="ECO:0000256" key="1">
    <source>
        <dbReference type="ARBA" id="ARBA00022679"/>
    </source>
</evidence>
<dbReference type="RefSeq" id="WP_135480566.1">
    <property type="nucleotide sequence ID" value="NZ_SRMF01000001.1"/>
</dbReference>
<comment type="pathway">
    <text evidence="3">Isoprenoid biosynthesis; isopentenyl diphosphate biosynthesis via DXP pathway; isopentenyl diphosphate from 1-deoxy-D-xylulose 5-phosphate: step 2/6.</text>
</comment>
<dbReference type="HAMAP" id="MF_00108">
    <property type="entry name" value="IspD"/>
    <property type="match status" value="1"/>
</dbReference>
<dbReference type="CDD" id="cd02516">
    <property type="entry name" value="CDP-ME_synthetase"/>
    <property type="match status" value="1"/>
</dbReference>
<gene>
    <name evidence="3" type="primary">ispD</name>
    <name evidence="4" type="ORF">E4656_01560</name>
</gene>
<evidence type="ECO:0000256" key="3">
    <source>
        <dbReference type="HAMAP-Rule" id="MF_00108"/>
    </source>
</evidence>
<feature type="site" description="Transition state stabilizer" evidence="3">
    <location>
        <position position="22"/>
    </location>
</feature>
<keyword evidence="3" id="KW-0414">Isoprene biosynthesis</keyword>
<dbReference type="Gene3D" id="3.90.550.10">
    <property type="entry name" value="Spore Coat Polysaccharide Biosynthesis Protein SpsA, Chain A"/>
    <property type="match status" value="1"/>
</dbReference>
<organism evidence="4 5">
    <name type="scientific">Natronospirillum operosum</name>
    <dbReference type="NCBI Taxonomy" id="2759953"/>
    <lineage>
        <taxon>Bacteria</taxon>
        <taxon>Pseudomonadati</taxon>
        <taxon>Pseudomonadota</taxon>
        <taxon>Gammaproteobacteria</taxon>
        <taxon>Oceanospirillales</taxon>
        <taxon>Natronospirillaceae</taxon>
        <taxon>Natronospirillum</taxon>
    </lineage>
</organism>
<dbReference type="EC" id="2.7.7.60" evidence="3"/>
<protein>
    <recommendedName>
        <fullName evidence="3">2-C-methyl-D-erythritol 4-phosphate cytidylyltransferase</fullName>
        <ecNumber evidence="3">2.7.7.60</ecNumber>
    </recommendedName>
    <alternativeName>
        <fullName evidence="3">4-diphosphocytidyl-2C-methyl-D-erythritol synthase</fullName>
    </alternativeName>
    <alternativeName>
        <fullName evidence="3">MEP cytidylyltransferase</fullName>
        <shortName evidence="3">MCT</shortName>
    </alternativeName>
</protein>
<feature type="site" description="Positions MEP for the nucleophilic attack" evidence="3">
    <location>
        <position position="160"/>
    </location>
</feature>
<dbReference type="Pfam" id="PF01128">
    <property type="entry name" value="IspD"/>
    <property type="match status" value="1"/>
</dbReference>
<comment type="catalytic activity">
    <reaction evidence="3">
        <text>2-C-methyl-D-erythritol 4-phosphate + CTP + H(+) = 4-CDP-2-C-methyl-D-erythritol + diphosphate</text>
        <dbReference type="Rhea" id="RHEA:13429"/>
        <dbReference type="ChEBI" id="CHEBI:15378"/>
        <dbReference type="ChEBI" id="CHEBI:33019"/>
        <dbReference type="ChEBI" id="CHEBI:37563"/>
        <dbReference type="ChEBI" id="CHEBI:57823"/>
        <dbReference type="ChEBI" id="CHEBI:58262"/>
        <dbReference type="EC" id="2.7.7.60"/>
    </reaction>
</comment>
<dbReference type="InterPro" id="IPR029044">
    <property type="entry name" value="Nucleotide-diphossugar_trans"/>
</dbReference>
<dbReference type="Proteomes" id="UP000297475">
    <property type="component" value="Unassembled WGS sequence"/>
</dbReference>
<sequence length="234" mass="25078">MTLPADNSPFWAVVPAAGTGRRFGADQPKQFVRIGEQSVLAHTLQRLAAVPGLAGIVLVVADLADAGDWSQLAVPVVAVRGGAERADSVMAGLYWLVAEQGPDCWALVHDAARPGVRVADVVTLMDYCAAHDLGAILALPARDTIKTADAGAMVLETLPRDSIWLAQTPQCFRADQLLRALKEAAEQGLPVTDEASAMQAVGEPVQLIRGHWHNTKLTEPEDFPLIEWILSQHD</sequence>
<dbReference type="GO" id="GO:0019288">
    <property type="term" value="P:isopentenyl diphosphate biosynthetic process, methylerythritol 4-phosphate pathway"/>
    <property type="evidence" value="ECO:0007669"/>
    <property type="project" value="UniProtKB-UniRule"/>
</dbReference>
<dbReference type="GO" id="GO:0050518">
    <property type="term" value="F:2-C-methyl-D-erythritol 4-phosphate cytidylyltransferase activity"/>
    <property type="evidence" value="ECO:0007669"/>
    <property type="project" value="UniProtKB-UniRule"/>
</dbReference>
<dbReference type="InterPro" id="IPR050088">
    <property type="entry name" value="IspD/TarI_cytidylyltransf_bact"/>
</dbReference>
<dbReference type="NCBIfam" id="TIGR00453">
    <property type="entry name" value="ispD"/>
    <property type="match status" value="1"/>
</dbReference>
<feature type="site" description="Positions MEP for the nucleophilic attack" evidence="3">
    <location>
        <position position="216"/>
    </location>
</feature>
<feature type="site" description="Transition state stabilizer" evidence="3">
    <location>
        <position position="29"/>
    </location>
</feature>
<dbReference type="InterPro" id="IPR034683">
    <property type="entry name" value="IspD/TarI"/>
</dbReference>
<comment type="similarity">
    <text evidence="3">Belongs to the IspD/TarI cytidylyltransferase family. IspD subfamily.</text>
</comment>
<dbReference type="SUPFAM" id="SSF53448">
    <property type="entry name" value="Nucleotide-diphospho-sugar transferases"/>
    <property type="match status" value="1"/>
</dbReference>
<evidence type="ECO:0000313" key="4">
    <source>
        <dbReference type="EMBL" id="TGG95141.1"/>
    </source>
</evidence>
<dbReference type="FunFam" id="3.90.550.10:FF:000003">
    <property type="entry name" value="2-C-methyl-D-erythritol 4-phosphate cytidylyltransferase"/>
    <property type="match status" value="1"/>
</dbReference>
<evidence type="ECO:0000256" key="2">
    <source>
        <dbReference type="ARBA" id="ARBA00022695"/>
    </source>
</evidence>
<name>A0A4Z0WHJ3_9GAMM</name>
<keyword evidence="2 3" id="KW-0548">Nucleotidyltransferase</keyword>
<comment type="function">
    <text evidence="3">Catalyzes the formation of 4-diphosphocytidyl-2-C-methyl-D-erythritol from CTP and 2-C-methyl-D-erythritol 4-phosphate (MEP).</text>
</comment>
<comment type="caution">
    <text evidence="4">The sequence shown here is derived from an EMBL/GenBank/DDBJ whole genome shotgun (WGS) entry which is preliminary data.</text>
</comment>
<dbReference type="UniPathway" id="UPA00056">
    <property type="reaction ID" value="UER00093"/>
</dbReference>
<keyword evidence="1 3" id="KW-0808">Transferase</keyword>
<dbReference type="OrthoDB" id="9806837at2"/>
<dbReference type="EMBL" id="SRMF01000001">
    <property type="protein sequence ID" value="TGG95141.1"/>
    <property type="molecule type" value="Genomic_DNA"/>
</dbReference>
<dbReference type="PANTHER" id="PTHR32125">
    <property type="entry name" value="2-C-METHYL-D-ERYTHRITOL 4-PHOSPHATE CYTIDYLYLTRANSFERASE, CHLOROPLASTIC"/>
    <property type="match status" value="1"/>
</dbReference>
<reference evidence="4 5" key="1">
    <citation type="submission" date="2019-04" db="EMBL/GenBank/DDBJ databases">
        <title>Natronospirillum operosus gen. nov., sp. nov., a haloalkaliphilic satellite isolated from decaying biomass of laboratory culture of cyanobacterium Geitlerinema sp. and proposal of Natronospirillaceae fam. nov. and Saccharospirillaceae fam. nov.</title>
        <authorList>
            <person name="Kevbrin V."/>
            <person name="Boltyanskaya Y."/>
            <person name="Koziaeva V."/>
            <person name="Grouzdev D.S."/>
            <person name="Park M."/>
            <person name="Cho J."/>
        </authorList>
    </citation>
    <scope>NUCLEOTIDE SEQUENCE [LARGE SCALE GENOMIC DNA]</scope>
    <source>
        <strain evidence="4 5">G-116</strain>
    </source>
</reference>
<evidence type="ECO:0000313" key="5">
    <source>
        <dbReference type="Proteomes" id="UP000297475"/>
    </source>
</evidence>
<dbReference type="PANTHER" id="PTHR32125:SF4">
    <property type="entry name" value="2-C-METHYL-D-ERYTHRITOL 4-PHOSPHATE CYTIDYLYLTRANSFERASE, CHLOROPLASTIC"/>
    <property type="match status" value="1"/>
</dbReference>
<dbReference type="AlphaFoldDB" id="A0A4Z0WHJ3"/>
<proteinExistence type="inferred from homology"/>